<proteinExistence type="predicted"/>
<accession>A0A6J5MEY9</accession>
<dbReference type="EMBL" id="LR796420">
    <property type="protein sequence ID" value="CAB4143616.1"/>
    <property type="molecule type" value="Genomic_DNA"/>
</dbReference>
<evidence type="ECO:0000313" key="1">
    <source>
        <dbReference type="EMBL" id="CAB4143616.1"/>
    </source>
</evidence>
<protein>
    <submittedName>
        <fullName evidence="1">Uncharacterized protein</fullName>
    </submittedName>
</protein>
<reference evidence="1" key="1">
    <citation type="submission" date="2020-04" db="EMBL/GenBank/DDBJ databases">
        <authorList>
            <person name="Chiriac C."/>
            <person name="Salcher M."/>
            <person name="Ghai R."/>
            <person name="Kavagutti S V."/>
        </authorList>
    </citation>
    <scope>NUCLEOTIDE SEQUENCE</scope>
</reference>
<gene>
    <name evidence="1" type="ORF">UFOVP449_233</name>
</gene>
<sequence length="118" mass="13534">MFNEIAKRIEKVNNQRMYMAILVSNVMKNSEIDFSIRCGMAAVVLDMLENDMIPEDTELSKMLTESVNTVAVEAEKLGHLDFLKRLNTIRIETKEYIDRVYTGDQILNGIDFGDLNLN</sequence>
<organism evidence="1">
    <name type="scientific">uncultured Caudovirales phage</name>
    <dbReference type="NCBI Taxonomy" id="2100421"/>
    <lineage>
        <taxon>Viruses</taxon>
        <taxon>Duplodnaviria</taxon>
        <taxon>Heunggongvirae</taxon>
        <taxon>Uroviricota</taxon>
        <taxon>Caudoviricetes</taxon>
        <taxon>Peduoviridae</taxon>
        <taxon>Maltschvirus</taxon>
        <taxon>Maltschvirus maltsch</taxon>
    </lineage>
</organism>
<name>A0A6J5MEY9_9CAUD</name>